<dbReference type="EMBL" id="JAHKNI010000011">
    <property type="protein sequence ID" value="MBU3065618.1"/>
    <property type="molecule type" value="Genomic_DNA"/>
</dbReference>
<proteinExistence type="predicted"/>
<evidence type="ECO:0000313" key="3">
    <source>
        <dbReference type="Proteomes" id="UP000733379"/>
    </source>
</evidence>
<organism evidence="1 3">
    <name type="scientific">Nocardia albiluteola</name>
    <dbReference type="NCBI Taxonomy" id="2842303"/>
    <lineage>
        <taxon>Bacteria</taxon>
        <taxon>Bacillati</taxon>
        <taxon>Actinomycetota</taxon>
        <taxon>Actinomycetes</taxon>
        <taxon>Mycobacteriales</taxon>
        <taxon>Nocardiaceae</taxon>
        <taxon>Nocardia</taxon>
    </lineage>
</organism>
<reference evidence="1 3" key="1">
    <citation type="submission" date="2021-06" db="EMBL/GenBank/DDBJ databases">
        <title>Actinomycetes sequencing.</title>
        <authorList>
            <person name="Shan Q."/>
        </authorList>
    </citation>
    <scope>NUCLEOTIDE SEQUENCE [LARGE SCALE GENOMIC DNA]</scope>
    <source>
        <strain evidence="1 3">NEAU-G5</strain>
    </source>
</reference>
<protein>
    <submittedName>
        <fullName evidence="1">Uncharacterized protein</fullName>
    </submittedName>
</protein>
<keyword evidence="3" id="KW-1185">Reference proteome</keyword>
<sequence length="133" mass="14546">MKNDRRLRCLVVGEARWHWTVRQRVKPAYEACSTTLSFHPEGARGCLALVFRPGLDRIISNSYFDSGALIRLPDRVYLNLYEPGTVRRLLDAAASDLPLCAGRTVEVDGWPYFDAVADSAGTAAGSGCKEAGA</sequence>
<dbReference type="RefSeq" id="WP_215917468.1">
    <property type="nucleotide sequence ID" value="NZ_JAHKNI010000004.1"/>
</dbReference>
<accession>A0ABS6AZV5</accession>
<evidence type="ECO:0000313" key="1">
    <source>
        <dbReference type="EMBL" id="MBU3062548.1"/>
    </source>
</evidence>
<evidence type="ECO:0000313" key="2">
    <source>
        <dbReference type="EMBL" id="MBU3065618.1"/>
    </source>
</evidence>
<gene>
    <name evidence="1" type="ORF">KO481_13570</name>
    <name evidence="2" type="ORF">KO481_29340</name>
</gene>
<comment type="caution">
    <text evidence="1">The sequence shown here is derived from an EMBL/GenBank/DDBJ whole genome shotgun (WGS) entry which is preliminary data.</text>
</comment>
<dbReference type="Proteomes" id="UP000733379">
    <property type="component" value="Unassembled WGS sequence"/>
</dbReference>
<dbReference type="EMBL" id="JAHKNI010000004">
    <property type="protein sequence ID" value="MBU3062548.1"/>
    <property type="molecule type" value="Genomic_DNA"/>
</dbReference>
<name>A0ABS6AZV5_9NOCA</name>